<protein>
    <submittedName>
        <fullName evidence="2">Uncharacterized protein</fullName>
    </submittedName>
</protein>
<proteinExistence type="predicted"/>
<keyword evidence="3" id="KW-1185">Reference proteome</keyword>
<sequence>MNRVGGTTKRTWQHAFDAELLDHSMEERQEAMYAASLAVPLHWGPPEMDHAASCAQPEQLSTWPSGAVLSDGDEARMMDLCVAAPHGSAAHSFVPRAVAVGASAQARLDSGAAARHGARPARSVSLPQLRPLPPARPLCNPNDGRALMFL</sequence>
<comment type="caution">
    <text evidence="2">The sequence shown here is derived from an EMBL/GenBank/DDBJ whole genome shotgun (WGS) entry which is preliminary data.</text>
</comment>
<evidence type="ECO:0000313" key="3">
    <source>
        <dbReference type="Proteomes" id="UP001515480"/>
    </source>
</evidence>
<dbReference type="EMBL" id="JBGBPQ010000003">
    <property type="protein sequence ID" value="KAL1526922.1"/>
    <property type="molecule type" value="Genomic_DNA"/>
</dbReference>
<evidence type="ECO:0000256" key="1">
    <source>
        <dbReference type="SAM" id="MobiDB-lite"/>
    </source>
</evidence>
<dbReference type="AlphaFoldDB" id="A0AB34K1D7"/>
<evidence type="ECO:0000313" key="2">
    <source>
        <dbReference type="EMBL" id="KAL1526922.1"/>
    </source>
</evidence>
<feature type="compositionally biased region" description="Low complexity" evidence="1">
    <location>
        <begin position="111"/>
        <end position="129"/>
    </location>
</feature>
<organism evidence="2 3">
    <name type="scientific">Prymnesium parvum</name>
    <name type="common">Toxic golden alga</name>
    <dbReference type="NCBI Taxonomy" id="97485"/>
    <lineage>
        <taxon>Eukaryota</taxon>
        <taxon>Haptista</taxon>
        <taxon>Haptophyta</taxon>
        <taxon>Prymnesiophyceae</taxon>
        <taxon>Prymnesiales</taxon>
        <taxon>Prymnesiaceae</taxon>
        <taxon>Prymnesium</taxon>
    </lineage>
</organism>
<name>A0AB34K1D7_PRYPA</name>
<reference evidence="2 3" key="1">
    <citation type="journal article" date="2024" name="Science">
        <title>Giant polyketide synthase enzymes in the biosynthesis of giant marine polyether toxins.</title>
        <authorList>
            <person name="Fallon T.R."/>
            <person name="Shende V.V."/>
            <person name="Wierzbicki I.H."/>
            <person name="Pendleton A.L."/>
            <person name="Watervoot N.F."/>
            <person name="Auber R.P."/>
            <person name="Gonzalez D.J."/>
            <person name="Wisecaver J.H."/>
            <person name="Moore B.S."/>
        </authorList>
    </citation>
    <scope>NUCLEOTIDE SEQUENCE [LARGE SCALE GENOMIC DNA]</scope>
    <source>
        <strain evidence="2 3">12B1</strain>
    </source>
</reference>
<accession>A0AB34K1D7</accession>
<dbReference type="Proteomes" id="UP001515480">
    <property type="component" value="Unassembled WGS sequence"/>
</dbReference>
<feature type="region of interest" description="Disordered" evidence="1">
    <location>
        <begin position="111"/>
        <end position="137"/>
    </location>
</feature>
<gene>
    <name evidence="2" type="ORF">AB1Y20_015613</name>
</gene>